<dbReference type="GO" id="GO:0046872">
    <property type="term" value="F:metal ion binding"/>
    <property type="evidence" value="ECO:0007669"/>
    <property type="project" value="UniProtKB-KW"/>
</dbReference>
<dbReference type="InterPro" id="IPR012340">
    <property type="entry name" value="NA-bd_OB-fold"/>
</dbReference>
<evidence type="ECO:0000313" key="11">
    <source>
        <dbReference type="EMBL" id="MPM40798.1"/>
    </source>
</evidence>
<dbReference type="NCBIfam" id="NF005208">
    <property type="entry name" value="PRK06676.1"/>
    <property type="match status" value="1"/>
</dbReference>
<evidence type="ECO:0000256" key="2">
    <source>
        <dbReference type="ARBA" id="ARBA00006767"/>
    </source>
</evidence>
<evidence type="ECO:0000256" key="6">
    <source>
        <dbReference type="ARBA" id="ARBA00023004"/>
    </source>
</evidence>
<dbReference type="GO" id="GO:1990904">
    <property type="term" value="C:ribonucleoprotein complex"/>
    <property type="evidence" value="ECO:0007669"/>
    <property type="project" value="UniProtKB-KW"/>
</dbReference>
<dbReference type="Pfam" id="PF02401">
    <property type="entry name" value="LYTB"/>
    <property type="match status" value="1"/>
</dbReference>
<sequence length="581" mass="63973">MIGHKEHPEVEGIVSYANNCMVFRGLEELKDYTEQHPETTSKSTLFVAQTTFDMAEWEKCSDFAKKLYTKSKIFDTICCATESRQKEAADLAKGCDLMLVIGGRNSSNTNRLFEICKRFCEKTLLVESPDDIPDGLVHPGYKVGITAGASTPVSVIKEAATKMSEMNETMERSELNPEETVEMEKPVKAAAETAIEEDKPEETGELSFEQMLEDSLLTLNTGDRVKVTIMSIGATEVQVDLGTKQSAYIPVGELTDDPSLKPEDVVKPGDEVEVFVVRVNDVEGTIMLSKKRVDAIRGWDEIEAAVDNGAVMEGTVAEVVKGGIIATCKGVRIFIPGSQVPGGRDDDHTNLVGTTQKFRILEVNRKRRRVIGSIRAVSREARRIAEDAFWSTAEVGKKYKGVVKSLTSYGAFVDVGGVDGMIHLSELSWNRIRHPSEAVSVGDNIEVYIKDLDTERKRISLGYKNLLPNPWDTLKETYKEGDVAHVKIVKLMPFGAFAELIPGIDGLIYISQISTKRIDKPASVLSIGDEVDVKIVSIDYDAMRVNLSIRALLEGDQNTDTAYQSGEKAAEPSSEAGEKQE</sequence>
<dbReference type="EMBL" id="VSSQ01009131">
    <property type="protein sequence ID" value="MPM40798.1"/>
    <property type="molecule type" value="Genomic_DNA"/>
</dbReference>
<keyword evidence="5" id="KW-0689">Ribosomal protein</keyword>
<dbReference type="CDD" id="cd05688">
    <property type="entry name" value="S1_RPS1_repeat_ec3"/>
    <property type="match status" value="1"/>
</dbReference>
<evidence type="ECO:0000256" key="7">
    <source>
        <dbReference type="ARBA" id="ARBA00023014"/>
    </source>
</evidence>
<dbReference type="GO" id="GO:0050992">
    <property type="term" value="P:dimethylallyl diphosphate biosynthetic process"/>
    <property type="evidence" value="ECO:0007669"/>
    <property type="project" value="InterPro"/>
</dbReference>
<dbReference type="GO" id="GO:0003735">
    <property type="term" value="F:structural constituent of ribosome"/>
    <property type="evidence" value="ECO:0007669"/>
    <property type="project" value="TreeGrafter"/>
</dbReference>
<comment type="cofactor">
    <cofactor evidence="1">
        <name>[4Fe-4S] cluster</name>
        <dbReference type="ChEBI" id="CHEBI:49883"/>
    </cofactor>
</comment>
<dbReference type="GO" id="GO:0003729">
    <property type="term" value="F:mRNA binding"/>
    <property type="evidence" value="ECO:0007669"/>
    <property type="project" value="TreeGrafter"/>
</dbReference>
<protein>
    <submittedName>
        <fullName evidence="11">4-hydroxy-3-methylbut-2-enyl diphosphate reductase</fullName>
        <ecNumber evidence="11">1.17.7.4</ecNumber>
    </submittedName>
</protein>
<evidence type="ECO:0000256" key="4">
    <source>
        <dbReference type="ARBA" id="ARBA00022723"/>
    </source>
</evidence>
<feature type="domain" description="S1 motif" evidence="10">
    <location>
        <begin position="481"/>
        <end position="550"/>
    </location>
</feature>
<dbReference type="SMART" id="SM00316">
    <property type="entry name" value="S1"/>
    <property type="match status" value="4"/>
</dbReference>
<dbReference type="InterPro" id="IPR050437">
    <property type="entry name" value="Ribos_protein_bS1-like"/>
</dbReference>
<dbReference type="PANTHER" id="PTHR10724">
    <property type="entry name" value="30S RIBOSOMAL PROTEIN S1"/>
    <property type="match status" value="1"/>
</dbReference>
<comment type="caution">
    <text evidence="11">The sequence shown here is derived from an EMBL/GenBank/DDBJ whole genome shotgun (WGS) entry which is preliminary data.</text>
</comment>
<dbReference type="GO" id="GO:0019288">
    <property type="term" value="P:isopentenyl diphosphate biosynthetic process, methylerythritol 4-phosphate pathway"/>
    <property type="evidence" value="ECO:0007669"/>
    <property type="project" value="InterPro"/>
</dbReference>
<dbReference type="Pfam" id="PF00575">
    <property type="entry name" value="S1"/>
    <property type="match status" value="4"/>
</dbReference>
<dbReference type="Gene3D" id="3.40.1010.20">
    <property type="entry name" value="4-hydroxy-3-methylbut-2-enyl diphosphate reductase, catalytic domain"/>
    <property type="match status" value="2"/>
</dbReference>
<dbReference type="GO" id="GO:0051539">
    <property type="term" value="F:4 iron, 4 sulfur cluster binding"/>
    <property type="evidence" value="ECO:0007669"/>
    <property type="project" value="UniProtKB-KW"/>
</dbReference>
<keyword evidence="3" id="KW-0004">4Fe-4S</keyword>
<evidence type="ECO:0000256" key="9">
    <source>
        <dbReference type="SAM" id="MobiDB-lite"/>
    </source>
</evidence>
<feature type="domain" description="S1 motif" evidence="10">
    <location>
        <begin position="309"/>
        <end position="375"/>
    </location>
</feature>
<keyword evidence="7" id="KW-0411">Iron-sulfur</keyword>
<evidence type="ECO:0000259" key="10">
    <source>
        <dbReference type="PROSITE" id="PS50126"/>
    </source>
</evidence>
<dbReference type="GO" id="GO:0006412">
    <property type="term" value="P:translation"/>
    <property type="evidence" value="ECO:0007669"/>
    <property type="project" value="TreeGrafter"/>
</dbReference>
<dbReference type="PANTHER" id="PTHR10724:SF7">
    <property type="entry name" value="SMALL RIBOSOMAL SUBUNIT PROTEIN BS1C"/>
    <property type="match status" value="1"/>
</dbReference>
<dbReference type="InterPro" id="IPR035104">
    <property type="entry name" value="Ribosomal_protein_S1-like"/>
</dbReference>
<accession>A0A644ZKE0</accession>
<dbReference type="PROSITE" id="PS50126">
    <property type="entry name" value="S1"/>
    <property type="match status" value="4"/>
</dbReference>
<keyword evidence="11" id="KW-0560">Oxidoreductase</keyword>
<gene>
    <name evidence="11" type="primary">ispH_26</name>
    <name evidence="11" type="ORF">SDC9_87446</name>
</gene>
<feature type="domain" description="S1 motif" evidence="10">
    <location>
        <begin position="222"/>
        <end position="291"/>
    </location>
</feature>
<comment type="similarity">
    <text evidence="2">Belongs to the bacterial ribosomal protein bS1 family.</text>
</comment>
<evidence type="ECO:0000256" key="1">
    <source>
        <dbReference type="ARBA" id="ARBA00001966"/>
    </source>
</evidence>
<dbReference type="CDD" id="cd04465">
    <property type="entry name" value="S1_RPS1_repeat_ec2_hs2"/>
    <property type="match status" value="1"/>
</dbReference>
<dbReference type="GO" id="GO:0005840">
    <property type="term" value="C:ribosome"/>
    <property type="evidence" value="ECO:0007669"/>
    <property type="project" value="UniProtKB-KW"/>
</dbReference>
<dbReference type="AlphaFoldDB" id="A0A644ZKE0"/>
<reference evidence="11" key="1">
    <citation type="submission" date="2019-08" db="EMBL/GenBank/DDBJ databases">
        <authorList>
            <person name="Kucharzyk K."/>
            <person name="Murdoch R.W."/>
            <person name="Higgins S."/>
            <person name="Loffler F."/>
        </authorList>
    </citation>
    <scope>NUCLEOTIDE SEQUENCE</scope>
</reference>
<feature type="region of interest" description="Disordered" evidence="9">
    <location>
        <begin position="165"/>
        <end position="184"/>
    </location>
</feature>
<name>A0A644ZKE0_9ZZZZ</name>
<keyword evidence="4" id="KW-0479">Metal-binding</keyword>
<organism evidence="11">
    <name type="scientific">bioreactor metagenome</name>
    <dbReference type="NCBI Taxonomy" id="1076179"/>
    <lineage>
        <taxon>unclassified sequences</taxon>
        <taxon>metagenomes</taxon>
        <taxon>ecological metagenomes</taxon>
    </lineage>
</organism>
<dbReference type="Gene3D" id="2.40.50.140">
    <property type="entry name" value="Nucleic acid-binding proteins"/>
    <property type="match status" value="4"/>
</dbReference>
<evidence type="ECO:0000256" key="5">
    <source>
        <dbReference type="ARBA" id="ARBA00022980"/>
    </source>
</evidence>
<keyword evidence="8" id="KW-0687">Ribonucleoprotein</keyword>
<keyword evidence="6" id="KW-0408">Iron</keyword>
<dbReference type="InterPro" id="IPR003451">
    <property type="entry name" value="LytB/IspH"/>
</dbReference>
<feature type="domain" description="S1 motif" evidence="10">
    <location>
        <begin position="396"/>
        <end position="464"/>
    </location>
</feature>
<dbReference type="InterPro" id="IPR003029">
    <property type="entry name" value="S1_domain"/>
</dbReference>
<dbReference type="GO" id="GO:0051745">
    <property type="term" value="F:4-hydroxy-3-methylbut-2-enyl diphosphate reductase activity"/>
    <property type="evidence" value="ECO:0007669"/>
    <property type="project" value="UniProtKB-EC"/>
</dbReference>
<dbReference type="SUPFAM" id="SSF50249">
    <property type="entry name" value="Nucleic acid-binding proteins"/>
    <property type="match status" value="4"/>
</dbReference>
<feature type="region of interest" description="Disordered" evidence="9">
    <location>
        <begin position="560"/>
        <end position="581"/>
    </location>
</feature>
<dbReference type="CDD" id="cd05687">
    <property type="entry name" value="S1_RPS1_repeat_ec1_hs1"/>
    <property type="match status" value="1"/>
</dbReference>
<dbReference type="EC" id="1.17.7.4" evidence="11"/>
<evidence type="ECO:0000256" key="3">
    <source>
        <dbReference type="ARBA" id="ARBA00022485"/>
    </source>
</evidence>
<evidence type="ECO:0000256" key="8">
    <source>
        <dbReference type="ARBA" id="ARBA00023274"/>
    </source>
</evidence>
<dbReference type="PRINTS" id="PR00681">
    <property type="entry name" value="RIBOSOMALS1"/>
</dbReference>
<proteinExistence type="inferred from homology"/>